<dbReference type="AlphaFoldDB" id="A0AAV7WWI5"/>
<gene>
    <name evidence="2" type="ORF">NDU88_005883</name>
</gene>
<organism evidence="2 3">
    <name type="scientific">Pleurodeles waltl</name>
    <name type="common">Iberian ribbed newt</name>
    <dbReference type="NCBI Taxonomy" id="8319"/>
    <lineage>
        <taxon>Eukaryota</taxon>
        <taxon>Metazoa</taxon>
        <taxon>Chordata</taxon>
        <taxon>Craniata</taxon>
        <taxon>Vertebrata</taxon>
        <taxon>Euteleostomi</taxon>
        <taxon>Amphibia</taxon>
        <taxon>Batrachia</taxon>
        <taxon>Caudata</taxon>
        <taxon>Salamandroidea</taxon>
        <taxon>Salamandridae</taxon>
        <taxon>Pleurodelinae</taxon>
        <taxon>Pleurodeles</taxon>
    </lineage>
</organism>
<evidence type="ECO:0000313" key="2">
    <source>
        <dbReference type="EMBL" id="KAJ1218300.1"/>
    </source>
</evidence>
<keyword evidence="3" id="KW-1185">Reference proteome</keyword>
<proteinExistence type="predicted"/>
<protein>
    <submittedName>
        <fullName evidence="2">Uncharacterized protein</fullName>
    </submittedName>
</protein>
<name>A0AAV7WWI5_PLEWA</name>
<feature type="signal peptide" evidence="1">
    <location>
        <begin position="1"/>
        <end position="17"/>
    </location>
</feature>
<comment type="caution">
    <text evidence="2">The sequence shown here is derived from an EMBL/GenBank/DDBJ whole genome shotgun (WGS) entry which is preliminary data.</text>
</comment>
<accession>A0AAV7WWI5</accession>
<dbReference type="EMBL" id="JANPWB010000001">
    <property type="protein sequence ID" value="KAJ1218300.1"/>
    <property type="molecule type" value="Genomic_DNA"/>
</dbReference>
<keyword evidence="1" id="KW-0732">Signal</keyword>
<feature type="chain" id="PRO_5043563630" evidence="1">
    <location>
        <begin position="18"/>
        <end position="73"/>
    </location>
</feature>
<dbReference type="Proteomes" id="UP001066276">
    <property type="component" value="Chromosome 1_1"/>
</dbReference>
<evidence type="ECO:0000256" key="1">
    <source>
        <dbReference type="SAM" id="SignalP"/>
    </source>
</evidence>
<sequence>MPPRHCFLLCRVPASLAAPQAPCGPRGLMISPVGPGQCPIQDPCPSIWDSAAGALEYAPDSIAGLPTSPYLDS</sequence>
<reference evidence="2" key="1">
    <citation type="journal article" date="2022" name="bioRxiv">
        <title>Sequencing and chromosome-scale assembly of the giantPleurodeles waltlgenome.</title>
        <authorList>
            <person name="Brown T."/>
            <person name="Elewa A."/>
            <person name="Iarovenko S."/>
            <person name="Subramanian E."/>
            <person name="Araus A.J."/>
            <person name="Petzold A."/>
            <person name="Susuki M."/>
            <person name="Suzuki K.-i.T."/>
            <person name="Hayashi T."/>
            <person name="Toyoda A."/>
            <person name="Oliveira C."/>
            <person name="Osipova E."/>
            <person name="Leigh N.D."/>
            <person name="Simon A."/>
            <person name="Yun M.H."/>
        </authorList>
    </citation>
    <scope>NUCLEOTIDE SEQUENCE</scope>
    <source>
        <strain evidence="2">20211129_DDA</strain>
        <tissue evidence="2">Liver</tissue>
    </source>
</reference>
<evidence type="ECO:0000313" key="3">
    <source>
        <dbReference type="Proteomes" id="UP001066276"/>
    </source>
</evidence>